<accession>A0A0D6PJB2</accession>
<keyword evidence="1" id="KW-1133">Transmembrane helix</keyword>
<dbReference type="Proteomes" id="UP000032668">
    <property type="component" value="Unassembled WGS sequence"/>
</dbReference>
<comment type="caution">
    <text evidence="2">The sequence shown here is derived from an EMBL/GenBank/DDBJ whole genome shotgun (WGS) entry which is preliminary data.</text>
</comment>
<keyword evidence="1" id="KW-0472">Membrane</keyword>
<keyword evidence="3" id="KW-1185">Reference proteome</keyword>
<evidence type="ECO:0000256" key="1">
    <source>
        <dbReference type="SAM" id="Phobius"/>
    </source>
</evidence>
<dbReference type="AlphaFoldDB" id="A0A0D6PJB2"/>
<proteinExistence type="predicted"/>
<gene>
    <name evidence="2" type="ORF">Aam_123_006</name>
</gene>
<keyword evidence="1" id="KW-0812">Transmembrane</keyword>
<name>A0A0D6PJB2_9PROT</name>
<dbReference type="STRING" id="1120923.SAMN02746095_00092"/>
<reference evidence="2 3" key="1">
    <citation type="submission" date="2012-11" db="EMBL/GenBank/DDBJ databases">
        <title>Whole genome sequence of Acidocella aminolytica 101 = DSM 11237.</title>
        <authorList>
            <person name="Azuma Y."/>
            <person name="Higashiura N."/>
            <person name="Hirakawa H."/>
            <person name="Matsushita K."/>
        </authorList>
    </citation>
    <scope>NUCLEOTIDE SEQUENCE [LARGE SCALE GENOMIC DNA]</scope>
    <source>
        <strain evidence="3">101 / DSM 11237</strain>
    </source>
</reference>
<protein>
    <submittedName>
        <fullName evidence="2">Uncharacterized protein</fullName>
    </submittedName>
</protein>
<dbReference type="EMBL" id="BANC01000121">
    <property type="protein sequence ID" value="GAN81840.1"/>
    <property type="molecule type" value="Genomic_DNA"/>
</dbReference>
<sequence>MSFYWAAIAFHWIFITVTLVLCVIAAMPTRAWMSLTAWLKTQLTRRKNLQFETALAAAPRPFTPDESFFARGGGLAFDQERGLIFLARPNGGTMKSAIYPVQMIGSHSPDFLVDNGFQEVVLKITLRDDAETIWRLPCADDTLAHDMDAALARFCQQSDADLPAPQAPQAPAQAGYGMAAAKSL</sequence>
<dbReference type="RefSeq" id="WP_048880228.1">
    <property type="nucleotide sequence ID" value="NZ_BANC01000121.1"/>
</dbReference>
<evidence type="ECO:0000313" key="2">
    <source>
        <dbReference type="EMBL" id="GAN81840.1"/>
    </source>
</evidence>
<organism evidence="2 3">
    <name type="scientific">Acidocella aminolytica 101 = DSM 11237</name>
    <dbReference type="NCBI Taxonomy" id="1120923"/>
    <lineage>
        <taxon>Bacteria</taxon>
        <taxon>Pseudomonadati</taxon>
        <taxon>Pseudomonadota</taxon>
        <taxon>Alphaproteobacteria</taxon>
        <taxon>Acetobacterales</taxon>
        <taxon>Acidocellaceae</taxon>
        <taxon>Acidocella</taxon>
    </lineage>
</organism>
<dbReference type="OrthoDB" id="9969440at2"/>
<feature type="transmembrane region" description="Helical" evidence="1">
    <location>
        <begin position="6"/>
        <end position="27"/>
    </location>
</feature>
<evidence type="ECO:0000313" key="3">
    <source>
        <dbReference type="Proteomes" id="UP000032668"/>
    </source>
</evidence>